<dbReference type="InterPro" id="IPR000944">
    <property type="entry name" value="Tscrpt_reg_Rrf2"/>
</dbReference>
<sequence length="159" mass="17228">MRITTKSKYGMRMIVEIAAQPEGKAASLKSIARKINASEKYLEQIVIPLTKAGYLKSLRGANGGYVMGRSAEELTAHMVIAALEGEASQRACVGEIGGCPRADTCSVIGLWQKINQAIASVTDTVTIADLVRERREKYAALGLEDSLDRVRDEKPACNE</sequence>
<dbReference type="Pfam" id="PF02082">
    <property type="entry name" value="Rrf2"/>
    <property type="match status" value="1"/>
</dbReference>
<evidence type="ECO:0000256" key="1">
    <source>
        <dbReference type="ARBA" id="ARBA00023125"/>
    </source>
</evidence>
<proteinExistence type="predicted"/>
<dbReference type="InterPro" id="IPR036390">
    <property type="entry name" value="WH_DNA-bd_sf"/>
</dbReference>
<dbReference type="Gene3D" id="1.10.10.10">
    <property type="entry name" value="Winged helix-like DNA-binding domain superfamily/Winged helix DNA-binding domain"/>
    <property type="match status" value="1"/>
</dbReference>
<dbReference type="PANTHER" id="PTHR33221:SF5">
    <property type="entry name" value="HTH-TYPE TRANSCRIPTIONAL REGULATOR ISCR"/>
    <property type="match status" value="1"/>
</dbReference>
<dbReference type="SUPFAM" id="SSF46785">
    <property type="entry name" value="Winged helix' DNA-binding domain"/>
    <property type="match status" value="1"/>
</dbReference>
<gene>
    <name evidence="2" type="ORF">H9X81_11305</name>
</gene>
<dbReference type="RefSeq" id="WP_204722107.1">
    <property type="nucleotide sequence ID" value="NZ_JACSNR010000015.1"/>
</dbReference>
<keyword evidence="1" id="KW-0238">DNA-binding</keyword>
<dbReference type="PANTHER" id="PTHR33221">
    <property type="entry name" value="WINGED HELIX-TURN-HELIX TRANSCRIPTIONAL REGULATOR, RRF2 FAMILY"/>
    <property type="match status" value="1"/>
</dbReference>
<dbReference type="InterPro" id="IPR036388">
    <property type="entry name" value="WH-like_DNA-bd_sf"/>
</dbReference>
<reference evidence="2 3" key="1">
    <citation type="journal article" date="2021" name="Sci. Rep.">
        <title>The distribution of antibiotic resistance genes in chicken gut microbiota commensals.</title>
        <authorList>
            <person name="Juricova H."/>
            <person name="Matiasovicova J."/>
            <person name="Kubasova T."/>
            <person name="Cejkova D."/>
            <person name="Rychlik I."/>
        </authorList>
    </citation>
    <scope>NUCLEOTIDE SEQUENCE [LARGE SCALE GENOMIC DNA]</scope>
    <source>
        <strain evidence="2 3">An564</strain>
    </source>
</reference>
<keyword evidence="3" id="KW-1185">Reference proteome</keyword>
<evidence type="ECO:0000313" key="3">
    <source>
        <dbReference type="Proteomes" id="UP000724149"/>
    </source>
</evidence>
<protein>
    <submittedName>
        <fullName evidence="2">Rrf2 family transcriptional regulator</fullName>
    </submittedName>
</protein>
<dbReference type="EMBL" id="JACSNR010000015">
    <property type="protein sequence ID" value="MBM6924270.1"/>
    <property type="molecule type" value="Genomic_DNA"/>
</dbReference>
<evidence type="ECO:0000313" key="2">
    <source>
        <dbReference type="EMBL" id="MBM6924270.1"/>
    </source>
</evidence>
<dbReference type="Proteomes" id="UP000724149">
    <property type="component" value="Unassembled WGS sequence"/>
</dbReference>
<accession>A0ABS2GP47</accession>
<organism evidence="2 3">
    <name type="scientific">Hydrogenoanaerobacterium saccharovorans</name>
    <dbReference type="NCBI Taxonomy" id="474960"/>
    <lineage>
        <taxon>Bacteria</taxon>
        <taxon>Bacillati</taxon>
        <taxon>Bacillota</taxon>
        <taxon>Clostridia</taxon>
        <taxon>Eubacteriales</taxon>
        <taxon>Oscillospiraceae</taxon>
        <taxon>Hydrogenoanaerobacterium</taxon>
    </lineage>
</organism>
<dbReference type="PROSITE" id="PS51197">
    <property type="entry name" value="HTH_RRF2_2"/>
    <property type="match status" value="1"/>
</dbReference>
<name>A0ABS2GP47_9FIRM</name>
<dbReference type="NCBIfam" id="TIGR00738">
    <property type="entry name" value="rrf2_super"/>
    <property type="match status" value="1"/>
</dbReference>
<comment type="caution">
    <text evidence="2">The sequence shown here is derived from an EMBL/GenBank/DDBJ whole genome shotgun (WGS) entry which is preliminary data.</text>
</comment>